<evidence type="ECO:0000313" key="2">
    <source>
        <dbReference type="EMBL" id="KAF7294797.1"/>
    </source>
</evidence>
<dbReference type="OrthoDB" id="3067006at2759"/>
<evidence type="ECO:0000313" key="3">
    <source>
        <dbReference type="Proteomes" id="UP000636479"/>
    </source>
</evidence>
<dbReference type="EMBL" id="JACAZF010000009">
    <property type="protein sequence ID" value="KAF7294797.1"/>
    <property type="molecule type" value="Genomic_DNA"/>
</dbReference>
<keyword evidence="3" id="KW-1185">Reference proteome</keyword>
<sequence length="260" mass="28327">MSITRRRSFHLTHTTPAQQIETTTVSANLLALAHQASALAVTLVGGCMPGPRQHKQAPRPLLAGTYPPKDHVKEDPSASLSLIRVRRRNSVILDAHEAIEATCPSVSASNRPPTPKQVRSDIVRRVQGFTTARMSRLPEPSLSPFAPSSAQLPTLDDPFASPTSSLPSAPSQHPQNPATLHFLALARTQFLSVRGTQNSPTPVIRTRSRASLRQQTVYFQQPASPPRMAPKFWQPHPAGKKSCAIRIEAPSPADKENTDF</sequence>
<gene>
    <name evidence="2" type="ORF">MIND_01017400</name>
</gene>
<feature type="region of interest" description="Disordered" evidence="1">
    <location>
        <begin position="51"/>
        <end position="75"/>
    </location>
</feature>
<dbReference type="AlphaFoldDB" id="A0A8H6VUW0"/>
<accession>A0A8H6VUW0</accession>
<feature type="compositionally biased region" description="Low complexity" evidence="1">
    <location>
        <begin position="158"/>
        <end position="171"/>
    </location>
</feature>
<name>A0A8H6VUW0_9AGAR</name>
<reference evidence="2" key="1">
    <citation type="submission" date="2020-05" db="EMBL/GenBank/DDBJ databases">
        <title>Mycena genomes resolve the evolution of fungal bioluminescence.</title>
        <authorList>
            <person name="Tsai I.J."/>
        </authorList>
    </citation>
    <scope>NUCLEOTIDE SEQUENCE</scope>
    <source>
        <strain evidence="2">171206Taipei</strain>
    </source>
</reference>
<organism evidence="2 3">
    <name type="scientific">Mycena indigotica</name>
    <dbReference type="NCBI Taxonomy" id="2126181"/>
    <lineage>
        <taxon>Eukaryota</taxon>
        <taxon>Fungi</taxon>
        <taxon>Dikarya</taxon>
        <taxon>Basidiomycota</taxon>
        <taxon>Agaricomycotina</taxon>
        <taxon>Agaricomycetes</taxon>
        <taxon>Agaricomycetidae</taxon>
        <taxon>Agaricales</taxon>
        <taxon>Marasmiineae</taxon>
        <taxon>Mycenaceae</taxon>
        <taxon>Mycena</taxon>
    </lineage>
</organism>
<protein>
    <submittedName>
        <fullName evidence="2">Uncharacterized protein</fullName>
    </submittedName>
</protein>
<feature type="region of interest" description="Disordered" evidence="1">
    <location>
        <begin position="221"/>
        <end position="240"/>
    </location>
</feature>
<dbReference type="GeneID" id="59349282"/>
<dbReference type="Proteomes" id="UP000636479">
    <property type="component" value="Unassembled WGS sequence"/>
</dbReference>
<dbReference type="RefSeq" id="XP_037216160.1">
    <property type="nucleotide sequence ID" value="XM_037366766.1"/>
</dbReference>
<evidence type="ECO:0000256" key="1">
    <source>
        <dbReference type="SAM" id="MobiDB-lite"/>
    </source>
</evidence>
<proteinExistence type="predicted"/>
<comment type="caution">
    <text evidence="2">The sequence shown here is derived from an EMBL/GenBank/DDBJ whole genome shotgun (WGS) entry which is preliminary data.</text>
</comment>
<feature type="region of interest" description="Disordered" evidence="1">
    <location>
        <begin position="136"/>
        <end position="175"/>
    </location>
</feature>